<organism evidence="1 2">
    <name type="scientific">Bacillus cereus</name>
    <dbReference type="NCBI Taxonomy" id="1396"/>
    <lineage>
        <taxon>Bacteria</taxon>
        <taxon>Bacillati</taxon>
        <taxon>Bacillota</taxon>
        <taxon>Bacilli</taxon>
        <taxon>Bacillales</taxon>
        <taxon>Bacillaceae</taxon>
        <taxon>Bacillus</taxon>
        <taxon>Bacillus cereus group</taxon>
    </lineage>
</organism>
<evidence type="ECO:0000313" key="1">
    <source>
        <dbReference type="EMBL" id="MBK1608615.1"/>
    </source>
</evidence>
<comment type="caution">
    <text evidence="1">The sequence shown here is derived from an EMBL/GenBank/DDBJ whole genome shotgun (WGS) entry which is preliminary data.</text>
</comment>
<sequence>MEIYRRDVCEPNLTELYQILIRLGYTVPAPYNAISESKTVKELGDIQTPVYR</sequence>
<evidence type="ECO:0000313" key="2">
    <source>
        <dbReference type="Proteomes" id="UP000613452"/>
    </source>
</evidence>
<reference evidence="1 2" key="1">
    <citation type="submission" date="2020-12" db="EMBL/GenBank/DDBJ databases">
        <title>Genome assembly for a thermostable protease producing Bacillus cereus MAKP1 strain isolated from chicken gut.</title>
        <authorList>
            <person name="Malaviya A."/>
        </authorList>
    </citation>
    <scope>NUCLEOTIDE SEQUENCE [LARGE SCALE GENOMIC DNA]</scope>
    <source>
        <strain evidence="1 2">MAKP1</strain>
    </source>
</reference>
<gene>
    <name evidence="1" type="ORF">JCR31_11900</name>
</gene>
<dbReference type="EMBL" id="JAEFBZ010000001">
    <property type="protein sequence ID" value="MBK1608615.1"/>
    <property type="molecule type" value="Genomic_DNA"/>
</dbReference>
<dbReference type="Proteomes" id="UP000613452">
    <property type="component" value="Unassembled WGS sequence"/>
</dbReference>
<proteinExistence type="predicted"/>
<dbReference type="RefSeq" id="WP_002020010.1">
    <property type="nucleotide sequence ID" value="NZ_AP022922.1"/>
</dbReference>
<dbReference type="GeneID" id="92804071"/>
<name>A0ABD4LCY8_BACCE</name>
<dbReference type="AlphaFoldDB" id="A0ABD4LCY8"/>
<protein>
    <submittedName>
        <fullName evidence="1">Uncharacterized protein</fullName>
    </submittedName>
</protein>
<accession>A0ABD4LCY8</accession>